<dbReference type="InterPro" id="IPR038765">
    <property type="entry name" value="Papain-like_cys_pep_sf"/>
</dbReference>
<protein>
    <recommendedName>
        <fullName evidence="11">Ubiquitin carboxyl-terminal hydrolase</fullName>
        <ecNumber evidence="11">3.4.19.12</ecNumber>
    </recommendedName>
</protein>
<evidence type="ECO:0000259" key="13">
    <source>
        <dbReference type="PROSITE" id="PS50235"/>
    </source>
</evidence>
<dbReference type="GO" id="GO:0004843">
    <property type="term" value="F:cysteine-type deubiquitinase activity"/>
    <property type="evidence" value="ECO:0007669"/>
    <property type="project" value="UniProtKB-UniRule"/>
</dbReference>
<evidence type="ECO:0000256" key="10">
    <source>
        <dbReference type="PROSITE-ProRule" id="PRU00502"/>
    </source>
</evidence>
<keyword evidence="9" id="KW-0862">Zinc</keyword>
<feature type="compositionally biased region" description="Acidic residues" evidence="12">
    <location>
        <begin position="391"/>
        <end position="407"/>
    </location>
</feature>
<evidence type="ECO:0000256" key="1">
    <source>
        <dbReference type="ARBA" id="ARBA00000707"/>
    </source>
</evidence>
<dbReference type="InterPro" id="IPR001394">
    <property type="entry name" value="Peptidase_C19_UCH"/>
</dbReference>
<proteinExistence type="inferred from homology"/>
<reference evidence="16" key="1">
    <citation type="submission" date="2022-11" db="UniProtKB">
        <authorList>
            <consortium name="WormBaseParasite"/>
        </authorList>
    </citation>
    <scope>IDENTIFICATION</scope>
</reference>
<evidence type="ECO:0000256" key="7">
    <source>
        <dbReference type="ARBA" id="ARBA00022801"/>
    </source>
</evidence>
<keyword evidence="8 11" id="KW-0788">Thiol protease</keyword>
<feature type="domain" description="USP" evidence="13">
    <location>
        <begin position="143"/>
        <end position="682"/>
    </location>
</feature>
<evidence type="ECO:0000256" key="4">
    <source>
        <dbReference type="ARBA" id="ARBA00022723"/>
    </source>
</evidence>
<dbReference type="SUPFAM" id="SSF57850">
    <property type="entry name" value="RING/U-box"/>
    <property type="match status" value="1"/>
</dbReference>
<feature type="compositionally biased region" description="Basic residues" evidence="12">
    <location>
        <begin position="353"/>
        <end position="384"/>
    </location>
</feature>
<dbReference type="GO" id="GO:0008270">
    <property type="term" value="F:zinc ion binding"/>
    <property type="evidence" value="ECO:0007669"/>
    <property type="project" value="UniProtKB-KW"/>
</dbReference>
<evidence type="ECO:0000256" key="11">
    <source>
        <dbReference type="RuleBase" id="RU366025"/>
    </source>
</evidence>
<dbReference type="Pfam" id="PF02148">
    <property type="entry name" value="zf-UBP"/>
    <property type="match status" value="1"/>
</dbReference>
<dbReference type="WBParaSite" id="ACRNAN_Path_572.g2150.t1">
    <property type="protein sequence ID" value="ACRNAN_Path_572.g2150.t1"/>
    <property type="gene ID" value="ACRNAN_Path_572.g2150"/>
</dbReference>
<dbReference type="GO" id="GO:0005634">
    <property type="term" value="C:nucleus"/>
    <property type="evidence" value="ECO:0007669"/>
    <property type="project" value="TreeGrafter"/>
</dbReference>
<comment type="catalytic activity">
    <reaction evidence="1 11">
        <text>Thiol-dependent hydrolysis of ester, thioester, amide, peptide and isopeptide bonds formed by the C-terminal Gly of ubiquitin (a 76-residue protein attached to proteins as an intracellular targeting signal).</text>
        <dbReference type="EC" id="3.4.19.12"/>
    </reaction>
</comment>
<dbReference type="SUPFAM" id="SSF54001">
    <property type="entry name" value="Cysteine proteinases"/>
    <property type="match status" value="1"/>
</dbReference>
<dbReference type="GO" id="GO:0005829">
    <property type="term" value="C:cytosol"/>
    <property type="evidence" value="ECO:0007669"/>
    <property type="project" value="TreeGrafter"/>
</dbReference>
<evidence type="ECO:0000256" key="6">
    <source>
        <dbReference type="ARBA" id="ARBA00022786"/>
    </source>
</evidence>
<evidence type="ECO:0000256" key="12">
    <source>
        <dbReference type="SAM" id="MobiDB-lite"/>
    </source>
</evidence>
<dbReference type="Pfam" id="PF00443">
    <property type="entry name" value="UCH"/>
    <property type="match status" value="1"/>
</dbReference>
<dbReference type="Proteomes" id="UP000887540">
    <property type="component" value="Unplaced"/>
</dbReference>
<evidence type="ECO:0000313" key="16">
    <source>
        <dbReference type="WBParaSite" id="ACRNAN_Path_572.g2150.t1"/>
    </source>
</evidence>
<evidence type="ECO:0000256" key="3">
    <source>
        <dbReference type="ARBA" id="ARBA00022670"/>
    </source>
</evidence>
<dbReference type="InterPro" id="IPR013083">
    <property type="entry name" value="Znf_RING/FYVE/PHD"/>
</dbReference>
<evidence type="ECO:0000256" key="9">
    <source>
        <dbReference type="ARBA" id="ARBA00022833"/>
    </source>
</evidence>
<dbReference type="GO" id="GO:0016579">
    <property type="term" value="P:protein deubiquitination"/>
    <property type="evidence" value="ECO:0007669"/>
    <property type="project" value="InterPro"/>
</dbReference>
<dbReference type="InterPro" id="IPR001607">
    <property type="entry name" value="Znf_UBP"/>
</dbReference>
<name>A0A914C8K4_9BILA</name>
<evidence type="ECO:0000259" key="14">
    <source>
        <dbReference type="PROSITE" id="PS50271"/>
    </source>
</evidence>
<evidence type="ECO:0000256" key="5">
    <source>
        <dbReference type="ARBA" id="ARBA00022771"/>
    </source>
</evidence>
<dbReference type="PANTHER" id="PTHR24006">
    <property type="entry name" value="UBIQUITIN CARBOXYL-TERMINAL HYDROLASE"/>
    <property type="match status" value="1"/>
</dbReference>
<keyword evidence="4" id="KW-0479">Metal-binding</keyword>
<dbReference type="PROSITE" id="PS50235">
    <property type="entry name" value="USP_3"/>
    <property type="match status" value="1"/>
</dbReference>
<dbReference type="Gene3D" id="3.30.40.10">
    <property type="entry name" value="Zinc/RING finger domain, C3HC4 (zinc finger)"/>
    <property type="match status" value="1"/>
</dbReference>
<keyword evidence="5 10" id="KW-0863">Zinc-finger</keyword>
<evidence type="ECO:0000313" key="15">
    <source>
        <dbReference type="Proteomes" id="UP000887540"/>
    </source>
</evidence>
<feature type="domain" description="UBP-type" evidence="14">
    <location>
        <begin position="1"/>
        <end position="90"/>
    </location>
</feature>
<evidence type="ECO:0000256" key="8">
    <source>
        <dbReference type="ARBA" id="ARBA00022807"/>
    </source>
</evidence>
<dbReference type="PROSITE" id="PS00972">
    <property type="entry name" value="USP_1"/>
    <property type="match status" value="1"/>
</dbReference>
<keyword evidence="6 11" id="KW-0833">Ubl conjugation pathway</keyword>
<dbReference type="PROSITE" id="PS50271">
    <property type="entry name" value="ZF_UBP"/>
    <property type="match status" value="1"/>
</dbReference>
<keyword evidence="3 11" id="KW-0645">Protease</keyword>
<keyword evidence="7 11" id="KW-0378">Hydrolase</keyword>
<organism evidence="15 16">
    <name type="scientific">Acrobeloides nanus</name>
    <dbReference type="NCBI Taxonomy" id="290746"/>
    <lineage>
        <taxon>Eukaryota</taxon>
        <taxon>Metazoa</taxon>
        <taxon>Ecdysozoa</taxon>
        <taxon>Nematoda</taxon>
        <taxon>Chromadorea</taxon>
        <taxon>Rhabditida</taxon>
        <taxon>Tylenchina</taxon>
        <taxon>Cephalobomorpha</taxon>
        <taxon>Cephaloboidea</taxon>
        <taxon>Cephalobidae</taxon>
        <taxon>Acrobeloides</taxon>
    </lineage>
</organism>
<comment type="similarity">
    <text evidence="2 11">Belongs to the peptidase C19 family.</text>
</comment>
<dbReference type="EC" id="3.4.19.12" evidence="11"/>
<dbReference type="Gene3D" id="3.90.70.10">
    <property type="entry name" value="Cysteine proteinases"/>
    <property type="match status" value="1"/>
</dbReference>
<dbReference type="PANTHER" id="PTHR24006:SF888">
    <property type="entry name" value="UBIQUITIN CARBOXYL-TERMINAL HYDROLASE 30"/>
    <property type="match status" value="1"/>
</dbReference>
<dbReference type="AlphaFoldDB" id="A0A914C8K4"/>
<dbReference type="InterPro" id="IPR028889">
    <property type="entry name" value="USP"/>
</dbReference>
<dbReference type="InterPro" id="IPR018200">
    <property type="entry name" value="USP_CS"/>
</dbReference>
<accession>A0A914C8K4</accession>
<keyword evidence="15" id="KW-1185">Reference proteome</keyword>
<sequence>MPSCGYCSTSATDSSFRNLWVCMACGKFGCEQEKHMERHCTSNEITSPLPHYLSFNLESFDVWCFSCKIKVQHNEWLGQADIVKKFIDDIRSFQKRSTPGKTGTSKKAIEDKDEEHAKVVIENRHSERKSTVKIKSTHDVYVKGLPNLGNTCFFNSVLQCIMHTPQLLTFSQNVIKYEKIFIKESILKIHENEVKIPEAEIQLPNAKFLITKCLNGFLAEFRSNQDPNPRSLFHQISQAVPRFRGYNQQDAHELLRYLLDVLRKEEQDRWKQGIAMYLGLSVDTNPKKVEHEKVLLAKGLLEAAGRPLIDSIFGGSLLQSIRCLRCNHVSNRLEPYLDLSLPLATGTKNHVPNIKKKGVNQTKHQLKKQRKQQKKLPKGRRRTSTGKSISEQDETELNELSECDENNENNAKIADSEVFHEEFIEDEEVDSLTSEMSHLMNGCAPAVDYTELLNPTKMAESDTEGSLYRCLHDFITEEFLTGLNAYECEKCCVDKKKKSPESSVRQKVDASKRYVIYSPPTILTIHFKRFEQCHSTATRTTFKKVRGHVQFPLKLDLASFCSRYNTRIASNQKHIWYSLYGIVSHSGDLNNGHYVAYVRRRPTMPHHNTFIELSKNPDRLNTNDSIHSFPMKATELNEHAESYLKTVEESSQWYYVSDQSVSLVQESRVLATEAYILFYERVS</sequence>
<feature type="region of interest" description="Disordered" evidence="12">
    <location>
        <begin position="348"/>
        <end position="407"/>
    </location>
</feature>
<dbReference type="CDD" id="cd02667">
    <property type="entry name" value="Peptidase_C19K"/>
    <property type="match status" value="1"/>
</dbReference>
<dbReference type="PROSITE" id="PS00973">
    <property type="entry name" value="USP_2"/>
    <property type="match status" value="1"/>
</dbReference>
<evidence type="ECO:0000256" key="2">
    <source>
        <dbReference type="ARBA" id="ARBA00009085"/>
    </source>
</evidence>
<dbReference type="InterPro" id="IPR050164">
    <property type="entry name" value="Peptidase_C19"/>
</dbReference>
<dbReference type="GO" id="GO:0006508">
    <property type="term" value="P:proteolysis"/>
    <property type="evidence" value="ECO:0007669"/>
    <property type="project" value="UniProtKB-KW"/>
</dbReference>